<dbReference type="PANTHER" id="PTHR34142:SF1">
    <property type="entry name" value="GLYCOSIDE HYDROLASE FAMILY 5 DOMAIN-CONTAINING PROTEIN"/>
    <property type="match status" value="1"/>
</dbReference>
<organism evidence="5 6">
    <name type="scientific">Haloarcula terrestris</name>
    <dbReference type="NCBI Taxonomy" id="2950533"/>
    <lineage>
        <taxon>Archaea</taxon>
        <taxon>Methanobacteriati</taxon>
        <taxon>Methanobacteriota</taxon>
        <taxon>Stenosarchaea group</taxon>
        <taxon>Halobacteria</taxon>
        <taxon>Halobacteriales</taxon>
        <taxon>Haloarculaceae</taxon>
        <taxon>Haloarcula</taxon>
    </lineage>
</organism>
<dbReference type="InterPro" id="IPR003961">
    <property type="entry name" value="FN3_dom"/>
</dbReference>
<dbReference type="Proteomes" id="UP001253439">
    <property type="component" value="Unassembled WGS sequence"/>
</dbReference>
<dbReference type="RefSeq" id="WP_310898206.1">
    <property type="nucleotide sequence ID" value="NZ_JAMQOM010000022.1"/>
</dbReference>
<dbReference type="InterPro" id="IPR010502">
    <property type="entry name" value="Carb-bd_dom_fam9"/>
</dbReference>
<comment type="caution">
    <text evidence="5">The sequence shown here is derived from an EMBL/GenBank/DDBJ whole genome shotgun (WGS) entry which is preliminary data.</text>
</comment>
<dbReference type="GO" id="GO:0030246">
    <property type="term" value="F:carbohydrate binding"/>
    <property type="evidence" value="ECO:0007669"/>
    <property type="project" value="InterPro"/>
</dbReference>
<reference evidence="5 6" key="1">
    <citation type="submission" date="2022-06" db="EMBL/GenBank/DDBJ databases">
        <title>Haloarcula sp. a new haloarchaeum isolate from saline soil.</title>
        <authorList>
            <person name="Strakova D."/>
            <person name="Galisteo C."/>
            <person name="Sanchez-Porro C."/>
            <person name="Ventosa A."/>
        </authorList>
    </citation>
    <scope>NUCLEOTIDE SEQUENCE [LARGE SCALE GENOMIC DNA]</scope>
    <source>
        <strain evidence="5 6">S1AR25-5A</strain>
    </source>
</reference>
<dbReference type="GO" id="GO:0000272">
    <property type="term" value="P:polysaccharide catabolic process"/>
    <property type="evidence" value="ECO:0007669"/>
    <property type="project" value="InterPro"/>
</dbReference>
<sequence length="658" mass="73905">MDRRRFLSTVGAGSFTGIAGCAGLLNRQDPADVGRPRLSVDGQWLTDPEGTRVVLRGVTTVDPWWGTTHANRRGKDYWDTLKLATDSDAGWHSHVLRVPIRVHSISEVGLETLLEEYLDRVVALARDRDVYVIIAYDATERYDTTKIEEQLLSFWDRVAPRYADETHVLFDMFSTPGQPAGDDRQTWLTWRETAKPWVSQIRTHAPDTPIIVGSPGWNSLTKYAPDDPFADDNIVYAFHVNPSWDPDTWEEAFGDPAFDIPLFATEWGYVGENKDGIPAHLIGSTEEWGEPFRDWLNTHTNVNWCATTFDSMHQPRMFNEDWQLLGGDKHMGKLTKDWLAETHTENWPPGRTPDSDQPDTGNRPPSPPSEIKVTERTEHSLSFTWSESTDPDGDNIVQYRVRCNTIEVALLKGADRQITLTDLDPDGTYQLGLTAVDEHGLASTQEATVTATTQNIAEPRATIERANEPPTMDGTLDEIWSDVSAHPIETTIIQESPDTDLGGEWRALWDESALYFLVTIVDTEHANDSDAGYLSDSVEIFIDPDNSQGQSYDGDNDAQIIFERGEETAVPGYHTFDGFRSERVGVTQIKTTEGWHLAVTLPWEVLQTVPMVGHRFGTNIHINDDGEGGNLNRKYSWFSANGEAWKDPSTFALVELVE</sequence>
<dbReference type="SUPFAM" id="SSF49344">
    <property type="entry name" value="CBD9-like"/>
    <property type="match status" value="1"/>
</dbReference>
<dbReference type="Gene3D" id="3.20.20.80">
    <property type="entry name" value="Glycosidases"/>
    <property type="match status" value="1"/>
</dbReference>
<dbReference type="InterPro" id="IPR013783">
    <property type="entry name" value="Ig-like_fold"/>
</dbReference>
<dbReference type="Pfam" id="PF06452">
    <property type="entry name" value="CBM9_1"/>
    <property type="match status" value="1"/>
</dbReference>
<dbReference type="GO" id="GO:0004553">
    <property type="term" value="F:hydrolase activity, hydrolyzing O-glycosyl compounds"/>
    <property type="evidence" value="ECO:0007669"/>
    <property type="project" value="InterPro"/>
</dbReference>
<evidence type="ECO:0000256" key="1">
    <source>
        <dbReference type="ARBA" id="ARBA00022801"/>
    </source>
</evidence>
<dbReference type="AlphaFoldDB" id="A0AAE4JL49"/>
<protein>
    <submittedName>
        <fullName evidence="5">Cellulase family glycosylhydrolase</fullName>
    </submittedName>
</protein>
<proteinExistence type="predicted"/>
<dbReference type="PROSITE" id="PS51257">
    <property type="entry name" value="PROKAR_LIPOPROTEIN"/>
    <property type="match status" value="1"/>
</dbReference>
<evidence type="ECO:0000313" key="5">
    <source>
        <dbReference type="EMBL" id="MDS0223716.1"/>
    </source>
</evidence>
<dbReference type="PROSITE" id="PS50853">
    <property type="entry name" value="FN3"/>
    <property type="match status" value="1"/>
</dbReference>
<evidence type="ECO:0000259" key="4">
    <source>
        <dbReference type="PROSITE" id="PS50853"/>
    </source>
</evidence>
<dbReference type="SUPFAM" id="SSF49265">
    <property type="entry name" value="Fibronectin type III"/>
    <property type="match status" value="1"/>
</dbReference>
<name>A0AAE4JL49_9EURY</name>
<evidence type="ECO:0000313" key="6">
    <source>
        <dbReference type="Proteomes" id="UP001253439"/>
    </source>
</evidence>
<dbReference type="Gene3D" id="2.60.40.10">
    <property type="entry name" value="Immunoglobulins"/>
    <property type="match status" value="1"/>
</dbReference>
<dbReference type="SUPFAM" id="SSF51445">
    <property type="entry name" value="(Trans)glycosidases"/>
    <property type="match status" value="1"/>
</dbReference>
<evidence type="ECO:0000256" key="2">
    <source>
        <dbReference type="ARBA" id="ARBA00023295"/>
    </source>
</evidence>
<keyword evidence="2" id="KW-0326">Glycosidase</keyword>
<gene>
    <name evidence="5" type="ORF">NDI54_20445</name>
</gene>
<keyword evidence="1" id="KW-0378">Hydrolase</keyword>
<dbReference type="Pfam" id="PF00041">
    <property type="entry name" value="fn3"/>
    <property type="match status" value="1"/>
</dbReference>
<dbReference type="InterPro" id="IPR001547">
    <property type="entry name" value="Glyco_hydro_5"/>
</dbReference>
<dbReference type="PANTHER" id="PTHR34142">
    <property type="entry name" value="ENDO-BETA-1,4-GLUCANASE A"/>
    <property type="match status" value="1"/>
</dbReference>
<dbReference type="EMBL" id="JAMQOM010000022">
    <property type="protein sequence ID" value="MDS0223716.1"/>
    <property type="molecule type" value="Genomic_DNA"/>
</dbReference>
<accession>A0AAE4JL49</accession>
<keyword evidence="6" id="KW-1185">Reference proteome</keyword>
<dbReference type="InterPro" id="IPR017853">
    <property type="entry name" value="GH"/>
</dbReference>
<dbReference type="SMART" id="SM00060">
    <property type="entry name" value="FN3"/>
    <property type="match status" value="1"/>
</dbReference>
<dbReference type="InterPro" id="IPR036116">
    <property type="entry name" value="FN3_sf"/>
</dbReference>
<dbReference type="CDD" id="cd00063">
    <property type="entry name" value="FN3"/>
    <property type="match status" value="1"/>
</dbReference>
<feature type="region of interest" description="Disordered" evidence="3">
    <location>
        <begin position="342"/>
        <end position="389"/>
    </location>
</feature>
<feature type="domain" description="Fibronectin type-III" evidence="4">
    <location>
        <begin position="367"/>
        <end position="456"/>
    </location>
</feature>
<dbReference type="Gene3D" id="2.60.40.1190">
    <property type="match status" value="1"/>
</dbReference>
<evidence type="ECO:0000256" key="3">
    <source>
        <dbReference type="SAM" id="MobiDB-lite"/>
    </source>
</evidence>
<dbReference type="Pfam" id="PF00150">
    <property type="entry name" value="Cellulase"/>
    <property type="match status" value="1"/>
</dbReference>